<sequence>MEEIKMSNQKVESLEALISKISYEIVSEGILEETEINKLLGVLANNGVYAMWVWARSRKDINDHALFNELMRVMKFVKEKSEEESFENYFQSISEDLHKLLFIKQLLEKTLIYARYHAKSLGD</sequence>
<accession>E8T4Q1</accession>
<organism evidence="1 2">
    <name type="scientific">Thermovibrio ammonificans (strain DSM 15698 / JCM 12110 / HB-1)</name>
    <dbReference type="NCBI Taxonomy" id="648996"/>
    <lineage>
        <taxon>Bacteria</taxon>
        <taxon>Pseudomonadati</taxon>
        <taxon>Aquificota</taxon>
        <taxon>Aquificia</taxon>
        <taxon>Desulfurobacteriales</taxon>
        <taxon>Desulfurobacteriaceae</taxon>
        <taxon>Thermovibrio</taxon>
    </lineage>
</organism>
<dbReference type="KEGG" id="tam:Theam_0340"/>
<protein>
    <recommendedName>
        <fullName evidence="3">CRISPR type III-B/RAMP module-associated protein Cmr5</fullName>
    </recommendedName>
</protein>
<dbReference type="eggNOG" id="ENOG503381D">
    <property type="taxonomic scope" value="Bacteria"/>
</dbReference>
<dbReference type="HOGENOM" id="CLU_140162_1_0_0"/>
<dbReference type="Proteomes" id="UP000006362">
    <property type="component" value="Chromosome"/>
</dbReference>
<keyword evidence="2" id="KW-1185">Reference proteome</keyword>
<evidence type="ECO:0000313" key="2">
    <source>
        <dbReference type="Proteomes" id="UP000006362"/>
    </source>
</evidence>
<proteinExistence type="predicted"/>
<evidence type="ECO:0008006" key="3">
    <source>
        <dbReference type="Google" id="ProtNLM"/>
    </source>
</evidence>
<evidence type="ECO:0000313" key="1">
    <source>
        <dbReference type="EMBL" id="ADU96313.1"/>
    </source>
</evidence>
<name>E8T4Q1_THEA1</name>
<dbReference type="STRING" id="648996.Theam_0340"/>
<gene>
    <name evidence="1" type="ordered locus">Theam_0340</name>
</gene>
<dbReference type="EMBL" id="CP002444">
    <property type="protein sequence ID" value="ADU96313.1"/>
    <property type="molecule type" value="Genomic_DNA"/>
</dbReference>
<dbReference type="AlphaFoldDB" id="E8T4Q1"/>
<reference evidence="1" key="1">
    <citation type="submission" date="2011-01" db="EMBL/GenBank/DDBJ databases">
        <title>Complete sequence of chromosome of Thermovibrio ammonificans HB-1.</title>
        <authorList>
            <consortium name="US DOE Joint Genome Institute"/>
            <person name="Lucas S."/>
            <person name="Copeland A."/>
            <person name="Lapidus A."/>
            <person name="Cheng J.-F."/>
            <person name="Goodwin L."/>
            <person name="Pitluck S."/>
            <person name="Davenport K."/>
            <person name="Detter J.C."/>
            <person name="Han C."/>
            <person name="Tapia R."/>
            <person name="Land M."/>
            <person name="Hauser L."/>
            <person name="Kyrpides N."/>
            <person name="Ivanova N."/>
            <person name="Ovchinnikova G."/>
            <person name="Vetriani C."/>
            <person name="Woyke T."/>
        </authorList>
    </citation>
    <scope>NUCLEOTIDE SEQUENCE [LARGE SCALE GENOMIC DNA]</scope>
    <source>
        <strain evidence="1">HB-1</strain>
    </source>
</reference>